<dbReference type="Proteomes" id="UP000051952">
    <property type="component" value="Unassembled WGS sequence"/>
</dbReference>
<organism evidence="2 3">
    <name type="scientific">Bodo saltans</name>
    <name type="common">Flagellated protozoan</name>
    <dbReference type="NCBI Taxonomy" id="75058"/>
    <lineage>
        <taxon>Eukaryota</taxon>
        <taxon>Discoba</taxon>
        <taxon>Euglenozoa</taxon>
        <taxon>Kinetoplastea</taxon>
        <taxon>Metakinetoplastina</taxon>
        <taxon>Eubodonida</taxon>
        <taxon>Bodonidae</taxon>
        <taxon>Bodo</taxon>
    </lineage>
</organism>
<dbReference type="EMBL" id="CYKH01000270">
    <property type="protein sequence ID" value="CUF23047.1"/>
    <property type="molecule type" value="Genomic_DNA"/>
</dbReference>
<dbReference type="VEuPathDB" id="TriTrypDB:BSAL_60405"/>
<accession>A0A0S4IL94</accession>
<keyword evidence="1" id="KW-0472">Membrane</keyword>
<evidence type="ECO:0000313" key="2">
    <source>
        <dbReference type="EMBL" id="CUF23047.1"/>
    </source>
</evidence>
<feature type="non-terminal residue" evidence="2">
    <location>
        <position position="118"/>
    </location>
</feature>
<evidence type="ECO:0000313" key="3">
    <source>
        <dbReference type="Proteomes" id="UP000051952"/>
    </source>
</evidence>
<sequence length="118" mass="11808">MSDAMIFVGNATYSGGMACVTLGESGEATNSNITIVNTTTVARGVFATSSATALVLAVSGAQLASVRVLLDNVVVTDNPISGGLVSGGGSIAALFFANTTITAASFVIIRNSLIDVYN</sequence>
<dbReference type="AlphaFoldDB" id="A0A0S4IL94"/>
<name>A0A0S4IL94_BODSA</name>
<dbReference type="GO" id="GO:0019867">
    <property type="term" value="C:outer membrane"/>
    <property type="evidence" value="ECO:0007669"/>
    <property type="project" value="InterPro"/>
</dbReference>
<dbReference type="NCBIfam" id="TIGR01414">
    <property type="entry name" value="autotrans_barl"/>
    <property type="match status" value="1"/>
</dbReference>
<proteinExistence type="predicted"/>
<reference evidence="3" key="1">
    <citation type="submission" date="2015-09" db="EMBL/GenBank/DDBJ databases">
        <authorList>
            <consortium name="Pathogen Informatics"/>
        </authorList>
    </citation>
    <scope>NUCLEOTIDE SEQUENCE [LARGE SCALE GENOMIC DNA]</scope>
    <source>
        <strain evidence="3">Lake Konstanz</strain>
    </source>
</reference>
<feature type="transmembrane region" description="Helical" evidence="1">
    <location>
        <begin position="90"/>
        <end position="109"/>
    </location>
</feature>
<protein>
    <submittedName>
        <fullName evidence="2">Transmembrane protein, putative</fullName>
    </submittedName>
</protein>
<feature type="transmembrane region" description="Helical" evidence="1">
    <location>
        <begin position="51"/>
        <end position="70"/>
    </location>
</feature>
<keyword evidence="1 2" id="KW-0812">Transmembrane</keyword>
<dbReference type="InterPro" id="IPR006315">
    <property type="entry name" value="OM_autotransptr_brl_dom"/>
</dbReference>
<keyword evidence="1" id="KW-1133">Transmembrane helix</keyword>
<evidence type="ECO:0000256" key="1">
    <source>
        <dbReference type="SAM" id="Phobius"/>
    </source>
</evidence>
<gene>
    <name evidence="2" type="ORF">BSAL_60405</name>
</gene>
<keyword evidence="3" id="KW-1185">Reference proteome</keyword>